<proteinExistence type="predicted"/>
<organism evidence="2">
    <name type="scientific">uncultured Rubrobacteraceae bacterium</name>
    <dbReference type="NCBI Taxonomy" id="349277"/>
    <lineage>
        <taxon>Bacteria</taxon>
        <taxon>Bacillati</taxon>
        <taxon>Actinomycetota</taxon>
        <taxon>Rubrobacteria</taxon>
        <taxon>Rubrobacterales</taxon>
        <taxon>Rubrobacteraceae</taxon>
        <taxon>environmental samples</taxon>
    </lineage>
</organism>
<gene>
    <name evidence="2" type="ORF">AVDCRST_MAG03-3813</name>
</gene>
<name>A0A6J4Q9P5_9ACTN</name>
<feature type="compositionally biased region" description="Basic residues" evidence="1">
    <location>
        <begin position="20"/>
        <end position="35"/>
    </location>
</feature>
<evidence type="ECO:0000313" key="2">
    <source>
        <dbReference type="EMBL" id="CAA9438735.1"/>
    </source>
</evidence>
<accession>A0A6J4Q9P5</accession>
<feature type="region of interest" description="Disordered" evidence="1">
    <location>
        <begin position="1"/>
        <end position="35"/>
    </location>
</feature>
<dbReference type="AlphaFoldDB" id="A0A6J4Q9P5"/>
<reference evidence="2" key="1">
    <citation type="submission" date="2020-02" db="EMBL/GenBank/DDBJ databases">
        <authorList>
            <person name="Meier V. D."/>
        </authorList>
    </citation>
    <scope>NUCLEOTIDE SEQUENCE</scope>
    <source>
        <strain evidence="2">AVDCRST_MAG03</strain>
    </source>
</reference>
<evidence type="ECO:0000256" key="1">
    <source>
        <dbReference type="SAM" id="MobiDB-lite"/>
    </source>
</evidence>
<dbReference type="EMBL" id="CADCUT010000221">
    <property type="protein sequence ID" value="CAA9438735.1"/>
    <property type="molecule type" value="Genomic_DNA"/>
</dbReference>
<sequence>ARTDPAIGPGNLCGGLRVRGGARTRRQAASTRRRV</sequence>
<protein>
    <submittedName>
        <fullName evidence="2">Uncharacterized protein</fullName>
    </submittedName>
</protein>
<feature type="non-terminal residue" evidence="2">
    <location>
        <position position="35"/>
    </location>
</feature>
<feature type="non-terminal residue" evidence="2">
    <location>
        <position position="1"/>
    </location>
</feature>